<dbReference type="EMBL" id="AZBU02000006">
    <property type="protein sequence ID" value="TKR71978.1"/>
    <property type="molecule type" value="Genomic_DNA"/>
</dbReference>
<keyword evidence="3" id="KW-1185">Reference proteome</keyword>
<dbReference type="Proteomes" id="UP000298663">
    <property type="component" value="Unassembled WGS sequence"/>
</dbReference>
<evidence type="ECO:0000313" key="2">
    <source>
        <dbReference type="EMBL" id="TKR71978.1"/>
    </source>
</evidence>
<dbReference type="AlphaFoldDB" id="A0A4U5MQV6"/>
<keyword evidence="1" id="KW-0732">Signal</keyword>
<gene>
    <name evidence="2" type="ORF">L596_019506</name>
</gene>
<comment type="caution">
    <text evidence="2">The sequence shown here is derived from an EMBL/GenBank/DDBJ whole genome shotgun (WGS) entry which is preliminary data.</text>
</comment>
<sequence length="71" mass="8033">MILMFRLPFSVLISVINQWLKTKFSIDTIVNVANRTMCPNVLSDNKRVRDHLCLGPLTSGKTRDLDVVSSN</sequence>
<reference evidence="2 3" key="1">
    <citation type="journal article" date="2015" name="Genome Biol.">
        <title>Comparative genomics of Steinernema reveals deeply conserved gene regulatory networks.</title>
        <authorList>
            <person name="Dillman A.R."/>
            <person name="Macchietto M."/>
            <person name="Porter C.F."/>
            <person name="Rogers A."/>
            <person name="Williams B."/>
            <person name="Antoshechkin I."/>
            <person name="Lee M.M."/>
            <person name="Goodwin Z."/>
            <person name="Lu X."/>
            <person name="Lewis E.E."/>
            <person name="Goodrich-Blair H."/>
            <person name="Stock S.P."/>
            <person name="Adams B.J."/>
            <person name="Sternberg P.W."/>
            <person name="Mortazavi A."/>
        </authorList>
    </citation>
    <scope>NUCLEOTIDE SEQUENCE [LARGE SCALE GENOMIC DNA]</scope>
    <source>
        <strain evidence="2 3">ALL</strain>
    </source>
</reference>
<organism evidence="2 3">
    <name type="scientific">Steinernema carpocapsae</name>
    <name type="common">Entomopathogenic nematode</name>
    <dbReference type="NCBI Taxonomy" id="34508"/>
    <lineage>
        <taxon>Eukaryota</taxon>
        <taxon>Metazoa</taxon>
        <taxon>Ecdysozoa</taxon>
        <taxon>Nematoda</taxon>
        <taxon>Chromadorea</taxon>
        <taxon>Rhabditida</taxon>
        <taxon>Tylenchina</taxon>
        <taxon>Panagrolaimomorpha</taxon>
        <taxon>Strongyloidoidea</taxon>
        <taxon>Steinernematidae</taxon>
        <taxon>Steinernema</taxon>
    </lineage>
</organism>
<evidence type="ECO:0000256" key="1">
    <source>
        <dbReference type="SAM" id="SignalP"/>
    </source>
</evidence>
<feature type="chain" id="PRO_5020705324" evidence="1">
    <location>
        <begin position="19"/>
        <end position="71"/>
    </location>
</feature>
<reference evidence="2 3" key="2">
    <citation type="journal article" date="2019" name="G3 (Bethesda)">
        <title>Hybrid Assembly of the Genome of the Entomopathogenic Nematode Steinernema carpocapsae Identifies the X-Chromosome.</title>
        <authorList>
            <person name="Serra L."/>
            <person name="Macchietto M."/>
            <person name="Macias-Munoz A."/>
            <person name="McGill C.J."/>
            <person name="Rodriguez I.M."/>
            <person name="Rodriguez B."/>
            <person name="Murad R."/>
            <person name="Mortazavi A."/>
        </authorList>
    </citation>
    <scope>NUCLEOTIDE SEQUENCE [LARGE SCALE GENOMIC DNA]</scope>
    <source>
        <strain evidence="2 3">ALL</strain>
    </source>
</reference>
<protein>
    <submittedName>
        <fullName evidence="2">Uncharacterized protein</fullName>
    </submittedName>
</protein>
<name>A0A4U5MQV6_STECR</name>
<proteinExistence type="predicted"/>
<evidence type="ECO:0000313" key="3">
    <source>
        <dbReference type="Proteomes" id="UP000298663"/>
    </source>
</evidence>
<feature type="signal peptide" evidence="1">
    <location>
        <begin position="1"/>
        <end position="18"/>
    </location>
</feature>
<accession>A0A4U5MQV6</accession>